<keyword evidence="2" id="KW-1133">Transmembrane helix</keyword>
<sequence length="243" mass="26695">MSDMNKTFNLVRTCVFGVASLFAFLELALGAAITNYTTTRFFGGYFAFAALGIATAILTFLTLPVMLLLSLNRKGAVTSMVAIEVGWTWFLWIMWLSVGSSTASIFAVTNCNIRFDTELETLCREVQAFEAFGFLTWIMLFAYNVTLIFLVIRQQMRGNTGVWTGYMLETDFTAAGPSYSGGTPEYKGSPNNMSNNNMANNNMGNFAPQYPPAQQASQPGGYVTQPAMSPQHTPATMSPYPQV</sequence>
<dbReference type="OrthoDB" id="3364107at2759"/>
<keyword evidence="4" id="KW-1185">Reference proteome</keyword>
<feature type="transmembrane region" description="Helical" evidence="2">
    <location>
        <begin position="46"/>
        <end position="69"/>
    </location>
</feature>
<gene>
    <name evidence="3" type="ORF">GALMADRAFT_99396</name>
</gene>
<proteinExistence type="predicted"/>
<dbReference type="HOGENOM" id="CLU_083413_1_1_1"/>
<feature type="transmembrane region" description="Helical" evidence="2">
    <location>
        <begin position="89"/>
        <end position="108"/>
    </location>
</feature>
<name>A0A067T5U7_GALM3</name>
<protein>
    <recommendedName>
        <fullName evidence="5">MARVEL domain-containing protein</fullName>
    </recommendedName>
</protein>
<feature type="region of interest" description="Disordered" evidence="1">
    <location>
        <begin position="213"/>
        <end position="243"/>
    </location>
</feature>
<evidence type="ECO:0000256" key="2">
    <source>
        <dbReference type="SAM" id="Phobius"/>
    </source>
</evidence>
<dbReference type="AlphaFoldDB" id="A0A067T5U7"/>
<evidence type="ECO:0008006" key="5">
    <source>
        <dbReference type="Google" id="ProtNLM"/>
    </source>
</evidence>
<keyword evidence="2" id="KW-0812">Transmembrane</keyword>
<dbReference type="Proteomes" id="UP000027222">
    <property type="component" value="Unassembled WGS sequence"/>
</dbReference>
<evidence type="ECO:0000313" key="4">
    <source>
        <dbReference type="Proteomes" id="UP000027222"/>
    </source>
</evidence>
<feature type="compositionally biased region" description="Polar residues" evidence="1">
    <location>
        <begin position="226"/>
        <end position="243"/>
    </location>
</feature>
<feature type="transmembrane region" description="Helical" evidence="2">
    <location>
        <begin position="128"/>
        <end position="152"/>
    </location>
</feature>
<evidence type="ECO:0000256" key="1">
    <source>
        <dbReference type="SAM" id="MobiDB-lite"/>
    </source>
</evidence>
<dbReference type="EMBL" id="KL142383">
    <property type="protein sequence ID" value="KDR74383.1"/>
    <property type="molecule type" value="Genomic_DNA"/>
</dbReference>
<organism evidence="3 4">
    <name type="scientific">Galerina marginata (strain CBS 339.88)</name>
    <dbReference type="NCBI Taxonomy" id="685588"/>
    <lineage>
        <taxon>Eukaryota</taxon>
        <taxon>Fungi</taxon>
        <taxon>Dikarya</taxon>
        <taxon>Basidiomycota</taxon>
        <taxon>Agaricomycotina</taxon>
        <taxon>Agaricomycetes</taxon>
        <taxon>Agaricomycetidae</taxon>
        <taxon>Agaricales</taxon>
        <taxon>Agaricineae</taxon>
        <taxon>Strophariaceae</taxon>
        <taxon>Galerina</taxon>
    </lineage>
</organism>
<dbReference type="STRING" id="685588.A0A067T5U7"/>
<evidence type="ECO:0000313" key="3">
    <source>
        <dbReference type="EMBL" id="KDR74383.1"/>
    </source>
</evidence>
<accession>A0A067T5U7</accession>
<reference evidence="4" key="1">
    <citation type="journal article" date="2014" name="Proc. Natl. Acad. Sci. U.S.A.">
        <title>Extensive sampling of basidiomycete genomes demonstrates inadequacy of the white-rot/brown-rot paradigm for wood decay fungi.</title>
        <authorList>
            <person name="Riley R."/>
            <person name="Salamov A.A."/>
            <person name="Brown D.W."/>
            <person name="Nagy L.G."/>
            <person name="Floudas D."/>
            <person name="Held B.W."/>
            <person name="Levasseur A."/>
            <person name="Lombard V."/>
            <person name="Morin E."/>
            <person name="Otillar R."/>
            <person name="Lindquist E.A."/>
            <person name="Sun H."/>
            <person name="LaButti K.M."/>
            <person name="Schmutz J."/>
            <person name="Jabbour D."/>
            <person name="Luo H."/>
            <person name="Baker S.E."/>
            <person name="Pisabarro A.G."/>
            <person name="Walton J.D."/>
            <person name="Blanchette R.A."/>
            <person name="Henrissat B."/>
            <person name="Martin F."/>
            <person name="Cullen D."/>
            <person name="Hibbett D.S."/>
            <person name="Grigoriev I.V."/>
        </authorList>
    </citation>
    <scope>NUCLEOTIDE SEQUENCE [LARGE SCALE GENOMIC DNA]</scope>
    <source>
        <strain evidence="4">CBS 339.88</strain>
    </source>
</reference>
<keyword evidence="2" id="KW-0472">Membrane</keyword>